<dbReference type="AlphaFoldDB" id="A0A8K0A4H9"/>
<dbReference type="OrthoDB" id="78663at2759"/>
<protein>
    <submittedName>
        <fullName evidence="2">Hypp3812 protein</fullName>
    </submittedName>
</protein>
<proteinExistence type="predicted"/>
<keyword evidence="1" id="KW-0812">Transmembrane</keyword>
<keyword evidence="1" id="KW-1133">Transmembrane helix</keyword>
<sequence>MQHPIRRHIRTDTDRHVNKYAGTSRSPILAAAVAVIALSGYMLRWQQEEKAVVRIYLVAAGWGATLPV</sequence>
<reference evidence="2" key="1">
    <citation type="submission" date="2022-01" db="EMBL/GenBank/DDBJ databases">
        <authorList>
            <person name="Braso-Vives M."/>
        </authorList>
    </citation>
    <scope>NUCLEOTIDE SEQUENCE</scope>
</reference>
<dbReference type="Proteomes" id="UP000838412">
    <property type="component" value="Chromosome 6"/>
</dbReference>
<keyword evidence="1" id="KW-0472">Membrane</keyword>
<dbReference type="EMBL" id="OV696691">
    <property type="protein sequence ID" value="CAH1267950.1"/>
    <property type="molecule type" value="Genomic_DNA"/>
</dbReference>
<accession>A0A8K0A4H9</accession>
<evidence type="ECO:0000256" key="1">
    <source>
        <dbReference type="SAM" id="Phobius"/>
    </source>
</evidence>
<name>A0A8K0A4H9_BRALA</name>
<feature type="transmembrane region" description="Helical" evidence="1">
    <location>
        <begin position="28"/>
        <end position="45"/>
    </location>
</feature>
<gene>
    <name evidence="2" type="primary">Hypp3812</name>
    <name evidence="2" type="ORF">BLAG_LOCUS21084</name>
</gene>
<evidence type="ECO:0000313" key="2">
    <source>
        <dbReference type="EMBL" id="CAH1267950.1"/>
    </source>
</evidence>
<keyword evidence="3" id="KW-1185">Reference proteome</keyword>
<organism evidence="2 3">
    <name type="scientific">Branchiostoma lanceolatum</name>
    <name type="common">Common lancelet</name>
    <name type="synonym">Amphioxus lanceolatum</name>
    <dbReference type="NCBI Taxonomy" id="7740"/>
    <lineage>
        <taxon>Eukaryota</taxon>
        <taxon>Metazoa</taxon>
        <taxon>Chordata</taxon>
        <taxon>Cephalochordata</taxon>
        <taxon>Leptocardii</taxon>
        <taxon>Amphioxiformes</taxon>
        <taxon>Branchiostomatidae</taxon>
        <taxon>Branchiostoma</taxon>
    </lineage>
</organism>
<evidence type="ECO:0000313" key="3">
    <source>
        <dbReference type="Proteomes" id="UP000838412"/>
    </source>
</evidence>